<dbReference type="Proteomes" id="UP000005289">
    <property type="component" value="Chromosome"/>
</dbReference>
<keyword evidence="6" id="KW-0408">Iron</keyword>
<evidence type="ECO:0000313" key="16">
    <source>
        <dbReference type="EMBL" id="AHE97209.1"/>
    </source>
</evidence>
<dbReference type="SUPFAM" id="SSF56935">
    <property type="entry name" value="Porins"/>
    <property type="match status" value="1"/>
</dbReference>
<evidence type="ECO:0000256" key="6">
    <source>
        <dbReference type="ARBA" id="ARBA00023004"/>
    </source>
</evidence>
<keyword evidence="3 11" id="KW-1134">Transmembrane beta strand</keyword>
<evidence type="ECO:0000256" key="1">
    <source>
        <dbReference type="ARBA" id="ARBA00004571"/>
    </source>
</evidence>
<dbReference type="CDD" id="cd01347">
    <property type="entry name" value="ligand_gated_channel"/>
    <property type="match status" value="1"/>
</dbReference>
<dbReference type="InterPro" id="IPR036942">
    <property type="entry name" value="Beta-barrel_TonB_sf"/>
</dbReference>
<protein>
    <submittedName>
        <fullName evidence="16">TonB-denpendent receptor</fullName>
    </submittedName>
</protein>
<comment type="subcellular location">
    <subcellularLocation>
        <location evidence="1 11">Cell outer membrane</location>
        <topology evidence="1 11">Multi-pass membrane protein</topology>
    </subcellularLocation>
</comment>
<evidence type="ECO:0000256" key="11">
    <source>
        <dbReference type="PROSITE-ProRule" id="PRU01360"/>
    </source>
</evidence>
<evidence type="ECO:0000256" key="9">
    <source>
        <dbReference type="ARBA" id="ARBA00023136"/>
    </source>
</evidence>
<evidence type="ECO:0000256" key="13">
    <source>
        <dbReference type="SAM" id="SignalP"/>
    </source>
</evidence>
<feature type="signal peptide" evidence="13">
    <location>
        <begin position="1"/>
        <end position="35"/>
    </location>
</feature>
<dbReference type="OrthoDB" id="9760620at2"/>
<evidence type="ECO:0000259" key="15">
    <source>
        <dbReference type="Pfam" id="PF07715"/>
    </source>
</evidence>
<dbReference type="Pfam" id="PF07715">
    <property type="entry name" value="Plug"/>
    <property type="match status" value="1"/>
</dbReference>
<dbReference type="PROSITE" id="PS52016">
    <property type="entry name" value="TONB_DEPENDENT_REC_3"/>
    <property type="match status" value="1"/>
</dbReference>
<dbReference type="AlphaFoldDB" id="W0DF15"/>
<name>W0DF15_9GAMM</name>
<organism evidence="16 17">
    <name type="scientific">Thioalkalivibrio paradoxus ARh 1</name>
    <dbReference type="NCBI Taxonomy" id="713585"/>
    <lineage>
        <taxon>Bacteria</taxon>
        <taxon>Pseudomonadati</taxon>
        <taxon>Pseudomonadota</taxon>
        <taxon>Gammaproteobacteria</taxon>
        <taxon>Chromatiales</taxon>
        <taxon>Ectothiorhodospiraceae</taxon>
        <taxon>Thioalkalivibrio</taxon>
    </lineage>
</organism>
<dbReference type="Gene3D" id="2.40.170.20">
    <property type="entry name" value="TonB-dependent receptor, beta-barrel domain"/>
    <property type="match status" value="1"/>
</dbReference>
<feature type="domain" description="TonB-dependent receptor plug" evidence="15">
    <location>
        <begin position="59"/>
        <end position="170"/>
    </location>
</feature>
<dbReference type="HOGENOM" id="CLU_008287_13_0_6"/>
<evidence type="ECO:0000256" key="4">
    <source>
        <dbReference type="ARBA" id="ARBA00022496"/>
    </source>
</evidence>
<evidence type="ECO:0000256" key="3">
    <source>
        <dbReference type="ARBA" id="ARBA00022452"/>
    </source>
</evidence>
<sequence length="703" mass="76814">MATRSWKPRGCSRLAVTGAGSVAIAAVILHPGATAGAEEPDTLDPITVTVTAPRWEMPLSDLPAAVDRIDREDATRARQGLQLDEALNRVPGVFAQNRYNFAQDLRLSIRGFGARAPFGIRGLRLLQDGIPETTPDGQSQVDAIDLLNIDSIEVVRGPNAALYGNAAGGVIAIGTLDGSDPRGHGAGLMAGSHGFRRIDGVSEGAAQGGSWSLTGHDLRYPGYREQARAEKRLLRLHAQHALDAGDLRLHLRVLDAPLTEDPGALTRPELDADRRAAAPLARTLDSRQSAEQATLGAQWRQRAGVGELRLGAFVTRRDYAQQLPFFGSSQVAYERRFEGVHIGYERDFGATRALLGFDLEGQRDDRTRHCINAALEPSCAPPGQTETGPLALDQRERARSRGWFVQTDTLLGSDWNLALGARHDRIRFGIDDHLRAGGEDLSGSRVFDETSLSTGLVWHWRPGHRAFVNAASAFETPTFTEFANPAGTGGFNPDLDPQQARNMELGLRGDVGQLSYDLTLYSARVRDELVPFELETDDGRTYYRNAGRTARDGLEVGLQWQSPGPWRLRSALALNDFRYREFTDAAGVDQSGHRLPGLPRQQGFLEAAWDKGPAFFAADALYTGRRYADDANRVPVGSQTTVNLRAGRHWDRGALRAEGVLAVNNVFDARNIDNVRINAGFGRYFEPAPGRTLLAGLRVYVRP</sequence>
<keyword evidence="10 11" id="KW-0998">Cell outer membrane</keyword>
<keyword evidence="9 11" id="KW-0472">Membrane</keyword>
<dbReference type="InterPro" id="IPR039426">
    <property type="entry name" value="TonB-dep_rcpt-like"/>
</dbReference>
<keyword evidence="2 11" id="KW-0813">Transport</keyword>
<evidence type="ECO:0000256" key="12">
    <source>
        <dbReference type="RuleBase" id="RU003357"/>
    </source>
</evidence>
<gene>
    <name evidence="16" type="ORF">THITH_01785</name>
</gene>
<keyword evidence="16" id="KW-0675">Receptor</keyword>
<keyword evidence="17" id="KW-1185">Reference proteome</keyword>
<reference evidence="16 17" key="1">
    <citation type="submission" date="2013-12" db="EMBL/GenBank/DDBJ databases">
        <authorList>
            <consortium name="DOE Joint Genome Institute"/>
            <person name="Muyzer G."/>
            <person name="Huntemann M."/>
            <person name="Han J."/>
            <person name="Chen A."/>
            <person name="Kyrpides N."/>
            <person name="Mavromatis K."/>
            <person name="Markowitz V."/>
            <person name="Palaniappan K."/>
            <person name="Ivanova N."/>
            <person name="Schaumberg A."/>
            <person name="Pati A."/>
            <person name="Liolios K."/>
            <person name="Nordberg H.P."/>
            <person name="Cantor M.N."/>
            <person name="Hua S.X."/>
            <person name="Woyke T."/>
        </authorList>
    </citation>
    <scope>NUCLEOTIDE SEQUENCE [LARGE SCALE GENOMIC DNA]</scope>
    <source>
        <strain evidence="16 17">ARh 1</strain>
    </source>
</reference>
<accession>W0DF15</accession>
<feature type="chain" id="PRO_5004787541" evidence="13">
    <location>
        <begin position="36"/>
        <end position="703"/>
    </location>
</feature>
<dbReference type="KEGG" id="tti:THITH_01785"/>
<dbReference type="RefSeq" id="WP_006746237.1">
    <property type="nucleotide sequence ID" value="NZ_CP007029.1"/>
</dbReference>
<dbReference type="EMBL" id="CP007029">
    <property type="protein sequence ID" value="AHE97209.1"/>
    <property type="molecule type" value="Genomic_DNA"/>
</dbReference>
<dbReference type="Gene3D" id="2.170.130.10">
    <property type="entry name" value="TonB-dependent receptor, plug domain"/>
    <property type="match status" value="1"/>
</dbReference>
<feature type="domain" description="TonB-dependent receptor-like beta-barrel" evidence="14">
    <location>
        <begin position="261"/>
        <end position="650"/>
    </location>
</feature>
<dbReference type="InterPro" id="IPR037066">
    <property type="entry name" value="Plug_dom_sf"/>
</dbReference>
<evidence type="ECO:0000256" key="8">
    <source>
        <dbReference type="ARBA" id="ARBA00023077"/>
    </source>
</evidence>
<evidence type="ECO:0000256" key="7">
    <source>
        <dbReference type="ARBA" id="ARBA00023065"/>
    </source>
</evidence>
<keyword evidence="13" id="KW-0732">Signal</keyword>
<dbReference type="PANTHER" id="PTHR32552">
    <property type="entry name" value="FERRICHROME IRON RECEPTOR-RELATED"/>
    <property type="match status" value="1"/>
</dbReference>
<dbReference type="STRING" id="713585.THITH_01785"/>
<evidence type="ECO:0000256" key="5">
    <source>
        <dbReference type="ARBA" id="ARBA00022692"/>
    </source>
</evidence>
<dbReference type="PANTHER" id="PTHR32552:SF81">
    <property type="entry name" value="TONB-DEPENDENT OUTER MEMBRANE RECEPTOR"/>
    <property type="match status" value="1"/>
</dbReference>
<comment type="similarity">
    <text evidence="11 12">Belongs to the TonB-dependent receptor family.</text>
</comment>
<keyword evidence="7" id="KW-0406">Ion transport</keyword>
<dbReference type="GO" id="GO:0006826">
    <property type="term" value="P:iron ion transport"/>
    <property type="evidence" value="ECO:0007669"/>
    <property type="project" value="UniProtKB-KW"/>
</dbReference>
<dbReference type="InterPro" id="IPR012910">
    <property type="entry name" value="Plug_dom"/>
</dbReference>
<dbReference type="Pfam" id="PF00593">
    <property type="entry name" value="TonB_dep_Rec_b-barrel"/>
    <property type="match status" value="1"/>
</dbReference>
<keyword evidence="8 12" id="KW-0798">TonB box</keyword>
<dbReference type="GO" id="GO:0009279">
    <property type="term" value="C:cell outer membrane"/>
    <property type="evidence" value="ECO:0007669"/>
    <property type="project" value="UniProtKB-SubCell"/>
</dbReference>
<evidence type="ECO:0000313" key="17">
    <source>
        <dbReference type="Proteomes" id="UP000005289"/>
    </source>
</evidence>
<evidence type="ECO:0000256" key="10">
    <source>
        <dbReference type="ARBA" id="ARBA00023237"/>
    </source>
</evidence>
<keyword evidence="5 11" id="KW-0812">Transmembrane</keyword>
<proteinExistence type="inferred from homology"/>
<evidence type="ECO:0000256" key="2">
    <source>
        <dbReference type="ARBA" id="ARBA00022448"/>
    </source>
</evidence>
<keyword evidence="4" id="KW-0410">Iron transport</keyword>
<dbReference type="InterPro" id="IPR000531">
    <property type="entry name" value="Beta-barrel_TonB"/>
</dbReference>
<evidence type="ECO:0000259" key="14">
    <source>
        <dbReference type="Pfam" id="PF00593"/>
    </source>
</evidence>